<dbReference type="Pfam" id="PF01510">
    <property type="entry name" value="Amidase_2"/>
    <property type="match status" value="1"/>
</dbReference>
<evidence type="ECO:0000259" key="5">
    <source>
        <dbReference type="Pfam" id="PF01510"/>
    </source>
</evidence>
<evidence type="ECO:0000256" key="2">
    <source>
        <dbReference type="ARBA" id="ARBA00011901"/>
    </source>
</evidence>
<dbReference type="EC" id="3.5.1.28" evidence="2"/>
<evidence type="ECO:0000256" key="3">
    <source>
        <dbReference type="ARBA" id="ARBA00022801"/>
    </source>
</evidence>
<dbReference type="GO" id="GO:0009253">
    <property type="term" value="P:peptidoglycan catabolic process"/>
    <property type="evidence" value="ECO:0007669"/>
    <property type="project" value="InterPro"/>
</dbReference>
<comment type="catalytic activity">
    <reaction evidence="1">
        <text>Hydrolyzes the link between N-acetylmuramoyl residues and L-amino acid residues in certain cell-wall glycopeptides.</text>
        <dbReference type="EC" id="3.5.1.28"/>
    </reaction>
</comment>
<evidence type="ECO:0000256" key="4">
    <source>
        <dbReference type="ARBA" id="ARBA00023316"/>
    </source>
</evidence>
<feature type="domain" description="N-acetylmuramoyl-L-alanine amidase" evidence="5">
    <location>
        <begin position="43"/>
        <end position="211"/>
    </location>
</feature>
<dbReference type="GO" id="GO:0009254">
    <property type="term" value="P:peptidoglycan turnover"/>
    <property type="evidence" value="ECO:0007669"/>
    <property type="project" value="TreeGrafter"/>
</dbReference>
<dbReference type="Gene3D" id="3.40.80.10">
    <property type="entry name" value="Peptidoglycan recognition protein-like"/>
    <property type="match status" value="1"/>
</dbReference>
<evidence type="ECO:0000313" key="6">
    <source>
        <dbReference type="EMBL" id="SDZ30006.1"/>
    </source>
</evidence>
<dbReference type="PANTHER" id="PTHR30417:SF1">
    <property type="entry name" value="N-ACETYLMURAMOYL-L-ALANINE AMIDASE AMID"/>
    <property type="match status" value="1"/>
</dbReference>
<evidence type="ECO:0000256" key="1">
    <source>
        <dbReference type="ARBA" id="ARBA00001561"/>
    </source>
</evidence>
<dbReference type="GO" id="GO:0071555">
    <property type="term" value="P:cell wall organization"/>
    <property type="evidence" value="ECO:0007669"/>
    <property type="project" value="UniProtKB-KW"/>
</dbReference>
<keyword evidence="4" id="KW-0961">Cell wall biogenesis/degradation</keyword>
<dbReference type="InterPro" id="IPR036505">
    <property type="entry name" value="Amidase/PGRP_sf"/>
</dbReference>
<dbReference type="Proteomes" id="UP000183417">
    <property type="component" value="Unassembled WGS sequence"/>
</dbReference>
<dbReference type="EMBL" id="FNPE01000017">
    <property type="protein sequence ID" value="SDZ30006.1"/>
    <property type="molecule type" value="Genomic_DNA"/>
</dbReference>
<sequence length="232" mass="25542">MPAAVQRNPGTHMLVEITKDGMLIHARVKNARSPAIERGKRTAAITGIVVHQTDANTAQSSLNSYKNPKANAAHFLIDKDGTIYQTAAIYQRTNHVGPLKARCLLVGKCRAKDYEGLKAKGVHRIEMMKAPGERYPSNMEAIGIEMVGRAELPKGFKPSSNEADLPPERLRGERGLYPAPTQAQNRSLTWLVEALQDSMQLSPGEVFKHPEVSWKNLTEAEGANWNLPTNTP</sequence>
<dbReference type="InterPro" id="IPR002502">
    <property type="entry name" value="Amidase_domain"/>
</dbReference>
<evidence type="ECO:0000313" key="7">
    <source>
        <dbReference type="Proteomes" id="UP000183417"/>
    </source>
</evidence>
<dbReference type="GO" id="GO:0008745">
    <property type="term" value="F:N-acetylmuramoyl-L-alanine amidase activity"/>
    <property type="evidence" value="ECO:0007669"/>
    <property type="project" value="UniProtKB-EC"/>
</dbReference>
<dbReference type="InterPro" id="IPR051206">
    <property type="entry name" value="NAMLAA_amidase_2"/>
</dbReference>
<dbReference type="SUPFAM" id="SSF55846">
    <property type="entry name" value="N-acetylmuramoyl-L-alanine amidase-like"/>
    <property type="match status" value="1"/>
</dbReference>
<keyword evidence="3" id="KW-0378">Hydrolase</keyword>
<dbReference type="PANTHER" id="PTHR30417">
    <property type="entry name" value="N-ACETYLMURAMOYL-L-ALANINE AMIDASE AMID"/>
    <property type="match status" value="1"/>
</dbReference>
<organism evidence="6 7">
    <name type="scientific">Delftia lacustris</name>
    <dbReference type="NCBI Taxonomy" id="558537"/>
    <lineage>
        <taxon>Bacteria</taxon>
        <taxon>Pseudomonadati</taxon>
        <taxon>Pseudomonadota</taxon>
        <taxon>Betaproteobacteria</taxon>
        <taxon>Burkholderiales</taxon>
        <taxon>Comamonadaceae</taxon>
        <taxon>Delftia</taxon>
    </lineage>
</organism>
<gene>
    <name evidence="6" type="ORF">SAMN05421547_11733</name>
</gene>
<name>A0A1H3RWC2_9BURK</name>
<accession>A0A1H3RWC2</accession>
<dbReference type="AlphaFoldDB" id="A0A1H3RWC2"/>
<reference evidence="6 7" key="1">
    <citation type="submission" date="2016-10" db="EMBL/GenBank/DDBJ databases">
        <authorList>
            <person name="de Groot N.N."/>
        </authorList>
    </citation>
    <scope>NUCLEOTIDE SEQUENCE [LARGE SCALE GENOMIC DNA]</scope>
    <source>
        <strain evidence="6 7">LMG 24775</strain>
    </source>
</reference>
<proteinExistence type="predicted"/>
<protein>
    <recommendedName>
        <fullName evidence="2">N-acetylmuramoyl-L-alanine amidase</fullName>
        <ecNumber evidence="2">3.5.1.28</ecNumber>
    </recommendedName>
</protein>